<evidence type="ECO:0000256" key="7">
    <source>
        <dbReference type="ARBA" id="ARBA00023065"/>
    </source>
</evidence>
<feature type="signal peptide" evidence="13">
    <location>
        <begin position="1"/>
        <end position="34"/>
    </location>
</feature>
<gene>
    <name evidence="16" type="ORF">GGR39_000256</name>
</gene>
<dbReference type="PANTHER" id="PTHR32552:SF81">
    <property type="entry name" value="TONB-DEPENDENT OUTER MEMBRANE RECEPTOR"/>
    <property type="match status" value="1"/>
</dbReference>
<evidence type="ECO:0000256" key="5">
    <source>
        <dbReference type="ARBA" id="ARBA00022692"/>
    </source>
</evidence>
<keyword evidence="10 11" id="KW-0998">Cell outer membrane</keyword>
<comment type="similarity">
    <text evidence="11 12">Belongs to the TonB-dependent receptor family.</text>
</comment>
<keyword evidence="6" id="KW-0408">Iron</keyword>
<dbReference type="InterPro" id="IPR036942">
    <property type="entry name" value="Beta-barrel_TonB_sf"/>
</dbReference>
<dbReference type="GO" id="GO:0009279">
    <property type="term" value="C:cell outer membrane"/>
    <property type="evidence" value="ECO:0007669"/>
    <property type="project" value="UniProtKB-SubCell"/>
</dbReference>
<evidence type="ECO:0000313" key="16">
    <source>
        <dbReference type="EMBL" id="MBB3938627.1"/>
    </source>
</evidence>
<proteinExistence type="inferred from homology"/>
<keyword evidence="8 12" id="KW-0798">TonB box</keyword>
<evidence type="ECO:0000256" key="4">
    <source>
        <dbReference type="ARBA" id="ARBA00022496"/>
    </source>
</evidence>
<dbReference type="InterPro" id="IPR039426">
    <property type="entry name" value="TonB-dep_rcpt-like"/>
</dbReference>
<evidence type="ECO:0000256" key="1">
    <source>
        <dbReference type="ARBA" id="ARBA00004571"/>
    </source>
</evidence>
<keyword evidence="2 11" id="KW-0813">Transport</keyword>
<dbReference type="PANTHER" id="PTHR32552">
    <property type="entry name" value="FERRICHROME IRON RECEPTOR-RELATED"/>
    <property type="match status" value="1"/>
</dbReference>
<evidence type="ECO:0000256" key="3">
    <source>
        <dbReference type="ARBA" id="ARBA00022452"/>
    </source>
</evidence>
<feature type="chain" id="PRO_5031411835" evidence="13">
    <location>
        <begin position="35"/>
        <end position="807"/>
    </location>
</feature>
<keyword evidence="9 11" id="KW-0472">Membrane</keyword>
<dbReference type="AlphaFoldDB" id="A0A7W6FXZ5"/>
<keyword evidence="5 11" id="KW-0812">Transmembrane</keyword>
<evidence type="ECO:0000313" key="17">
    <source>
        <dbReference type="Proteomes" id="UP000561459"/>
    </source>
</evidence>
<feature type="domain" description="TonB-dependent receptor-like beta-barrel" evidence="14">
    <location>
        <begin position="342"/>
        <end position="770"/>
    </location>
</feature>
<keyword evidence="7" id="KW-0406">Ion transport</keyword>
<evidence type="ECO:0000256" key="2">
    <source>
        <dbReference type="ARBA" id="ARBA00022448"/>
    </source>
</evidence>
<evidence type="ECO:0000256" key="8">
    <source>
        <dbReference type="ARBA" id="ARBA00023077"/>
    </source>
</evidence>
<evidence type="ECO:0000256" key="12">
    <source>
        <dbReference type="RuleBase" id="RU003357"/>
    </source>
</evidence>
<dbReference type="Gene3D" id="2.40.170.20">
    <property type="entry name" value="TonB-dependent receptor, beta-barrel domain"/>
    <property type="match status" value="1"/>
</dbReference>
<keyword evidence="17" id="KW-1185">Reference proteome</keyword>
<name>A0A7W6FXZ5_9SPHN</name>
<dbReference type="Pfam" id="PF00593">
    <property type="entry name" value="TonB_dep_Rec_b-barrel"/>
    <property type="match status" value="1"/>
</dbReference>
<evidence type="ECO:0000256" key="11">
    <source>
        <dbReference type="PROSITE-ProRule" id="PRU01360"/>
    </source>
</evidence>
<keyword evidence="16" id="KW-0675">Receptor</keyword>
<comment type="subcellular location">
    <subcellularLocation>
        <location evidence="1 11">Cell outer membrane</location>
        <topology evidence="1 11">Multi-pass membrane protein</topology>
    </subcellularLocation>
</comment>
<reference evidence="16 17" key="1">
    <citation type="submission" date="2020-08" db="EMBL/GenBank/DDBJ databases">
        <title>Genomic Encyclopedia of Type Strains, Phase IV (KMG-IV): sequencing the most valuable type-strain genomes for metagenomic binning, comparative biology and taxonomic classification.</title>
        <authorList>
            <person name="Goeker M."/>
        </authorList>
    </citation>
    <scope>NUCLEOTIDE SEQUENCE [LARGE SCALE GENOMIC DNA]</scope>
    <source>
        <strain evidence="16 17">DSM 27568</strain>
    </source>
</reference>
<comment type="caution">
    <text evidence="16">The sequence shown here is derived from an EMBL/GenBank/DDBJ whole genome shotgun (WGS) entry which is preliminary data.</text>
</comment>
<evidence type="ECO:0000259" key="14">
    <source>
        <dbReference type="Pfam" id="PF00593"/>
    </source>
</evidence>
<protein>
    <submittedName>
        <fullName evidence="16">Outer membrane receptor protein involved in Fe transport</fullName>
    </submittedName>
</protein>
<evidence type="ECO:0000256" key="10">
    <source>
        <dbReference type="ARBA" id="ARBA00023237"/>
    </source>
</evidence>
<dbReference type="Pfam" id="PF07715">
    <property type="entry name" value="Plug"/>
    <property type="match status" value="1"/>
</dbReference>
<keyword evidence="4" id="KW-0410">Iron transport</keyword>
<dbReference type="PROSITE" id="PS52016">
    <property type="entry name" value="TONB_DEPENDENT_REC_3"/>
    <property type="match status" value="1"/>
</dbReference>
<evidence type="ECO:0000256" key="6">
    <source>
        <dbReference type="ARBA" id="ARBA00023004"/>
    </source>
</evidence>
<evidence type="ECO:0000256" key="13">
    <source>
        <dbReference type="SAM" id="SignalP"/>
    </source>
</evidence>
<evidence type="ECO:0000259" key="15">
    <source>
        <dbReference type="Pfam" id="PF07715"/>
    </source>
</evidence>
<evidence type="ECO:0000256" key="9">
    <source>
        <dbReference type="ARBA" id="ARBA00023136"/>
    </source>
</evidence>
<dbReference type="SUPFAM" id="SSF56935">
    <property type="entry name" value="Porins"/>
    <property type="match status" value="1"/>
</dbReference>
<keyword evidence="13" id="KW-0732">Signal</keyword>
<dbReference type="InterPro" id="IPR000531">
    <property type="entry name" value="Beta-barrel_TonB"/>
</dbReference>
<dbReference type="GO" id="GO:0006826">
    <property type="term" value="P:iron ion transport"/>
    <property type="evidence" value="ECO:0007669"/>
    <property type="project" value="UniProtKB-KW"/>
</dbReference>
<organism evidence="16 17">
    <name type="scientific">Novosphingobium fluoreni</name>
    <dbReference type="NCBI Taxonomy" id="1391222"/>
    <lineage>
        <taxon>Bacteria</taxon>
        <taxon>Pseudomonadati</taxon>
        <taxon>Pseudomonadota</taxon>
        <taxon>Alphaproteobacteria</taxon>
        <taxon>Sphingomonadales</taxon>
        <taxon>Sphingomonadaceae</taxon>
        <taxon>Novosphingobium</taxon>
    </lineage>
</organism>
<dbReference type="EMBL" id="JACIDY010000001">
    <property type="protein sequence ID" value="MBB3938627.1"/>
    <property type="molecule type" value="Genomic_DNA"/>
</dbReference>
<dbReference type="InterPro" id="IPR012910">
    <property type="entry name" value="Plug_dom"/>
</dbReference>
<dbReference type="Proteomes" id="UP000561459">
    <property type="component" value="Unassembled WGS sequence"/>
</dbReference>
<keyword evidence="3 11" id="KW-1134">Transmembrane beta strand</keyword>
<accession>A0A7W6FXZ5</accession>
<dbReference type="RefSeq" id="WP_183615541.1">
    <property type="nucleotide sequence ID" value="NZ_JACIDY010000001.1"/>
</dbReference>
<feature type="domain" description="TonB-dependent receptor plug" evidence="15">
    <location>
        <begin position="69"/>
        <end position="181"/>
    </location>
</feature>
<sequence>MSEQGFKMQVAMCRAALLGGVCLPIGLLAGPALAQDAAAPTSAQARQEQTGGPDDIVVTATRQSQVLSRVPLSIVAKDQIQLDKQGIRSIGDVARLTPGITFGQSTSYFGTGQSTIAIRGVDSGSGIPTTGVYIDDTPIQTRQGISPSLSNAYPQIFDLDRVEVLRGPQGTLFGSGSVGGAVRFISPKPNYDDVSIYSRAEAAATEHGAPSYELGVAGGAPIVEGKLGFRGSIWGRRDGGYIDRLDRYSKKKIDKDINGQDVVAARFALGWKASEAFTITPSIFFQSQSIDDGSRYELAVSNPKKQDYNLSLNAIPESRRDRFYLPAVKMELDLGSMSLVSDTSYFTRKTNSVSDDASLSLAIFGGVSGRFLPGFESYTPRTISNTSQKAFTQELRLQNNNTADRFNWIVGAFYQKSTVRDRYAGSDPRLLDVINVGQQQQGLPPFASLTEIYGTELYQGQFSVLQRNTHKDDQKAVYAQATYEILDGLKITAGGRYTIAKYQFNAFTAGPLFTTDGKSDTLRATSKDFTPKIGLSYQADSNNFFYANAAKGVRGPGVSPAVGATCGTDGAAIGFDPLVSRAVSPDSIWSYEAGSKNRLFGGKVQLDASVYRIVWKDVQTNLNLPICQQQLLLNLGDAKIDGFDIAVNTRPVEGLTLGAAVSYIKARYTSAIPGPDNTTIRKSGEPLAAAPWSVQLNGEYVHPVGDGELYGRADYTYTSKNKRPLDLNSPLVDPVIPRPPATSQLNLRIGGRFSTSGDNNVDFSVFVNNVTNSHPTLSLFHETLDSTWFRAGTFRPRTVGVTFTLRH</sequence>